<keyword evidence="1" id="KW-0472">Membrane</keyword>
<comment type="caution">
    <text evidence="2">The sequence shown here is derived from an EMBL/GenBank/DDBJ whole genome shotgun (WGS) entry which is preliminary data.</text>
</comment>
<feature type="transmembrane region" description="Helical" evidence="1">
    <location>
        <begin position="6"/>
        <end position="25"/>
    </location>
</feature>
<keyword evidence="1" id="KW-1133">Transmembrane helix</keyword>
<dbReference type="RefSeq" id="WP_370442653.1">
    <property type="nucleotide sequence ID" value="NZ_JBGFTU010000022.1"/>
</dbReference>
<gene>
    <name evidence="2" type="ORF">AB2L27_16850</name>
</gene>
<proteinExistence type="predicted"/>
<sequence>MDPTVLGAIIGAAPATLIGVAAWLASRRSNTNAARTEALANWRWAVGLVASSSAQERAAGWVSLQTIPLDPSLTADDRRMMEATIDRLRTLGGGTP</sequence>
<evidence type="ECO:0000256" key="1">
    <source>
        <dbReference type="SAM" id="Phobius"/>
    </source>
</evidence>
<keyword evidence="3" id="KW-1185">Reference proteome</keyword>
<accession>A0ABV4H4E7</accession>
<keyword evidence="1" id="KW-0812">Transmembrane</keyword>
<protein>
    <submittedName>
        <fullName evidence="2">Uncharacterized protein</fullName>
    </submittedName>
</protein>
<dbReference type="Proteomes" id="UP001565927">
    <property type="component" value="Unassembled WGS sequence"/>
</dbReference>
<evidence type="ECO:0000313" key="3">
    <source>
        <dbReference type="Proteomes" id="UP001565927"/>
    </source>
</evidence>
<reference evidence="2 3" key="1">
    <citation type="submission" date="2024-07" db="EMBL/GenBank/DDBJ databases">
        <authorList>
            <person name="Thanompreechachai J."/>
            <person name="Duangmal K."/>
        </authorList>
    </citation>
    <scope>NUCLEOTIDE SEQUENCE [LARGE SCALE GENOMIC DNA]</scope>
    <source>
        <strain evidence="2 3">LSe6-4</strain>
    </source>
</reference>
<organism evidence="2 3">
    <name type="scientific">Kineococcus halophytocola</name>
    <dbReference type="NCBI Taxonomy" id="3234027"/>
    <lineage>
        <taxon>Bacteria</taxon>
        <taxon>Bacillati</taxon>
        <taxon>Actinomycetota</taxon>
        <taxon>Actinomycetes</taxon>
        <taxon>Kineosporiales</taxon>
        <taxon>Kineosporiaceae</taxon>
        <taxon>Kineococcus</taxon>
    </lineage>
</organism>
<name>A0ABV4H4E7_9ACTN</name>
<dbReference type="EMBL" id="JBGFTU010000022">
    <property type="protein sequence ID" value="MEZ0166433.1"/>
    <property type="molecule type" value="Genomic_DNA"/>
</dbReference>
<evidence type="ECO:0000313" key="2">
    <source>
        <dbReference type="EMBL" id="MEZ0166433.1"/>
    </source>
</evidence>